<feature type="compositionally biased region" description="Polar residues" evidence="1">
    <location>
        <begin position="327"/>
        <end position="337"/>
    </location>
</feature>
<feature type="compositionally biased region" description="Basic and acidic residues" evidence="1">
    <location>
        <begin position="647"/>
        <end position="658"/>
    </location>
</feature>
<feature type="compositionally biased region" description="Low complexity" evidence="1">
    <location>
        <begin position="141"/>
        <end position="173"/>
    </location>
</feature>
<keyword evidence="3" id="KW-1185">Reference proteome</keyword>
<sequence>MRQIADEEIYLPRRRLLPVDDKPKSRPSSRTRAYSPMTPDRRAEFDIVYEDIDDDLHDLLKRLLVKDPYKRITLEEVRHHPWVVSDLPNKMRWLEETDMYGQSKGEKIEVSREDVNTAVVPLQWVERVRSGFKKIGDRLLGSTTRGRSTSSANSGSAPNSQPPSVHSSSSTISQDARRHSLRSEDIAMALKAHRDVDHPLSKSLAASPEYERSNKEFFDDMPPHLGPFNDFGTSLSQTMSHESPMRPAMAVRSKTGFSTAGSVRTIKQSDFPQHHDSPPSPPLPSTPRAIETTANNLSGLLGGSHRNVFKIIRERSSTRSFGEHSRQSSFDRGSISSRDAHAEPSLAVSETLVPGRMQAPEILSTDIAQSSADNSEHTSPVSMRPRSMVVTGYRGALDSLSRQSSTNSIASSNARLQGHERALTEEDRRRIEEQHMRRLLREVAEPPRPSSVFDERNCPPSPDDVRSRQSSDARRISDFDISHTSSYETSPTTPGVQVLPSLVSSSSDFGSAVSMSISNPSIPSVISEASSVDRTDGAPLEEVENKHIVSSYDTITNHPSIQYDPVDEGYNPDEEMALDSDQSSDSDTDSDGGLVMSRRKSATKTGSSSLSAALESHHKQRRGTNFSRSSKKSSRSGSNNTMKKVRTRDSIDERRRPSFEVPEGGS</sequence>
<feature type="region of interest" description="Disordered" evidence="1">
    <location>
        <begin position="215"/>
        <end position="249"/>
    </location>
</feature>
<reference evidence="2 3" key="1">
    <citation type="journal article" date="2016" name="Sci. Rep.">
        <title>Peltaster fructicola genome reveals evolution from an invasive phytopathogen to an ectophytic parasite.</title>
        <authorList>
            <person name="Xu C."/>
            <person name="Chen H."/>
            <person name="Gleason M.L."/>
            <person name="Xu J.R."/>
            <person name="Liu H."/>
            <person name="Zhang R."/>
            <person name="Sun G."/>
        </authorList>
    </citation>
    <scope>NUCLEOTIDE SEQUENCE [LARGE SCALE GENOMIC DNA]</scope>
    <source>
        <strain evidence="2 3">LNHT1506</strain>
    </source>
</reference>
<dbReference type="Proteomes" id="UP000503462">
    <property type="component" value="Chromosome 2"/>
</dbReference>
<evidence type="ECO:0008006" key="4">
    <source>
        <dbReference type="Google" id="ProtNLM"/>
    </source>
</evidence>
<feature type="region of interest" description="Disordered" evidence="1">
    <location>
        <begin position="269"/>
        <end position="290"/>
    </location>
</feature>
<organism evidence="2 3">
    <name type="scientific">Peltaster fructicola</name>
    <dbReference type="NCBI Taxonomy" id="286661"/>
    <lineage>
        <taxon>Eukaryota</taxon>
        <taxon>Fungi</taxon>
        <taxon>Dikarya</taxon>
        <taxon>Ascomycota</taxon>
        <taxon>Pezizomycotina</taxon>
        <taxon>Dothideomycetes</taxon>
        <taxon>Dothideomycetes incertae sedis</taxon>
        <taxon>Peltaster</taxon>
    </lineage>
</organism>
<dbReference type="Gene3D" id="1.10.510.10">
    <property type="entry name" value="Transferase(Phosphotransferase) domain 1"/>
    <property type="match status" value="1"/>
</dbReference>
<dbReference type="SUPFAM" id="SSF56112">
    <property type="entry name" value="Protein kinase-like (PK-like)"/>
    <property type="match status" value="1"/>
</dbReference>
<proteinExistence type="predicted"/>
<accession>A0A6H0XQP9</accession>
<evidence type="ECO:0000256" key="1">
    <source>
        <dbReference type="SAM" id="MobiDB-lite"/>
    </source>
</evidence>
<feature type="region of interest" description="Disordered" evidence="1">
    <location>
        <begin position="556"/>
        <end position="666"/>
    </location>
</feature>
<dbReference type="AlphaFoldDB" id="A0A6H0XQP9"/>
<feature type="compositionally biased region" description="Polar residues" evidence="1">
    <location>
        <begin position="400"/>
        <end position="415"/>
    </location>
</feature>
<feature type="region of interest" description="Disordered" evidence="1">
    <location>
        <begin position="318"/>
        <end position="342"/>
    </location>
</feature>
<evidence type="ECO:0000313" key="3">
    <source>
        <dbReference type="Proteomes" id="UP000503462"/>
    </source>
</evidence>
<feature type="compositionally biased region" description="Basic and acidic residues" evidence="1">
    <location>
        <begin position="453"/>
        <end position="481"/>
    </location>
</feature>
<name>A0A6H0XQP9_9PEZI</name>
<dbReference type="EMBL" id="CP051140">
    <property type="protein sequence ID" value="QIW96980.1"/>
    <property type="molecule type" value="Genomic_DNA"/>
</dbReference>
<feature type="compositionally biased region" description="Basic and acidic residues" evidence="1">
    <location>
        <begin position="417"/>
        <end position="445"/>
    </location>
</feature>
<evidence type="ECO:0000313" key="2">
    <source>
        <dbReference type="EMBL" id="QIW96980.1"/>
    </source>
</evidence>
<feature type="compositionally biased region" description="Acidic residues" evidence="1">
    <location>
        <begin position="565"/>
        <end position="590"/>
    </location>
</feature>
<feature type="compositionally biased region" description="Polar residues" evidence="1">
    <location>
        <begin position="482"/>
        <end position="495"/>
    </location>
</feature>
<dbReference type="OrthoDB" id="68483at2759"/>
<feature type="region of interest" description="Disordered" evidence="1">
    <location>
        <begin position="139"/>
        <end position="179"/>
    </location>
</feature>
<feature type="region of interest" description="Disordered" evidence="1">
    <location>
        <begin position="16"/>
        <end position="37"/>
    </location>
</feature>
<protein>
    <recommendedName>
        <fullName evidence="4">Protein kinase domain-containing protein</fullName>
    </recommendedName>
</protein>
<feature type="region of interest" description="Disordered" evidence="1">
    <location>
        <begin position="399"/>
        <end position="496"/>
    </location>
</feature>
<gene>
    <name evidence="2" type="ORF">AMS68_002498</name>
</gene>
<feature type="compositionally biased region" description="Polar residues" evidence="1">
    <location>
        <begin position="231"/>
        <end position="241"/>
    </location>
</feature>
<dbReference type="InterPro" id="IPR011009">
    <property type="entry name" value="Kinase-like_dom_sf"/>
</dbReference>